<keyword evidence="3 5" id="KW-0106">Calcium</keyword>
<dbReference type="SUPFAM" id="SSF49313">
    <property type="entry name" value="Cadherin-like"/>
    <property type="match status" value="5"/>
</dbReference>
<evidence type="ECO:0000256" key="6">
    <source>
        <dbReference type="SAM" id="Phobius"/>
    </source>
</evidence>
<dbReference type="InterPro" id="IPR002126">
    <property type="entry name" value="Cadherin-like_dom"/>
</dbReference>
<evidence type="ECO:0000256" key="3">
    <source>
        <dbReference type="ARBA" id="ARBA00022837"/>
    </source>
</evidence>
<name>A0ABU7BE88_9TELE</name>
<comment type="subcellular location">
    <subcellularLocation>
        <location evidence="1">Membrane</location>
    </subcellularLocation>
</comment>
<feature type="chain" id="PRO_5047416757" description="Cadherin domain-containing protein" evidence="7">
    <location>
        <begin position="19"/>
        <end position="595"/>
    </location>
</feature>
<keyword evidence="2" id="KW-0677">Repeat</keyword>
<keyword evidence="4 6" id="KW-0472">Membrane</keyword>
<dbReference type="Pfam" id="PF00028">
    <property type="entry name" value="Cadherin"/>
    <property type="match status" value="2"/>
</dbReference>
<dbReference type="PANTHER" id="PTHR24027:SF78">
    <property type="entry name" value="CADHERIN-LIKE PROTEIN 26"/>
    <property type="match status" value="1"/>
</dbReference>
<accession>A0ABU7BE88</accession>
<keyword evidence="7" id="KW-0732">Signal</keyword>
<dbReference type="PROSITE" id="PS50268">
    <property type="entry name" value="CADHERIN_2"/>
    <property type="match status" value="5"/>
</dbReference>
<dbReference type="PROSITE" id="PS00232">
    <property type="entry name" value="CADHERIN_1"/>
    <property type="match status" value="1"/>
</dbReference>
<keyword evidence="6" id="KW-1133">Transmembrane helix</keyword>
<comment type="caution">
    <text evidence="9">The sequence shown here is derived from an EMBL/GenBank/DDBJ whole genome shotgun (WGS) entry which is preliminary data.</text>
</comment>
<evidence type="ECO:0000313" key="9">
    <source>
        <dbReference type="EMBL" id="MED6248633.1"/>
    </source>
</evidence>
<feature type="domain" description="Cadherin" evidence="8">
    <location>
        <begin position="170"/>
        <end position="237"/>
    </location>
</feature>
<dbReference type="PRINTS" id="PR00205">
    <property type="entry name" value="CADHERIN"/>
</dbReference>
<dbReference type="InterPro" id="IPR039808">
    <property type="entry name" value="Cadherin"/>
</dbReference>
<evidence type="ECO:0000256" key="2">
    <source>
        <dbReference type="ARBA" id="ARBA00022737"/>
    </source>
</evidence>
<dbReference type="EMBL" id="JAHUTI010050477">
    <property type="protein sequence ID" value="MED6248633.1"/>
    <property type="molecule type" value="Genomic_DNA"/>
</dbReference>
<protein>
    <recommendedName>
        <fullName evidence="8">Cadherin domain-containing protein</fullName>
    </recommendedName>
</protein>
<evidence type="ECO:0000313" key="10">
    <source>
        <dbReference type="Proteomes" id="UP001345963"/>
    </source>
</evidence>
<dbReference type="Gene3D" id="2.60.40.60">
    <property type="entry name" value="Cadherins"/>
    <property type="match status" value="5"/>
</dbReference>
<sequence>MRSLSLLLLVALAALGESEEGGKHHSRAKREFLSRSKRRWVLSTIELEEEMKVDYPFKISRMFNDKTPGKQYEFVISGEGIDEGLFSIDKLTGDVYAHAPVDREKKASYHVTFDVFDKSTNTKIDRELAFDVDIKDINDNAPRFIAITKEASVKENTPSGEYLPASLEVIDDDQEGTVNSTVVITVDKQFPPEPKIGIKVKTYSILIKASDKGNPPLSSTATIKLNVTDTNSHQPIFKQRQYQAEAVEMTINETILRVAVEDKDTPNTDGWRAKYFFISGNEDGLYKITTDPKTNEGVIGIVKEKNFEIHTLVNLQIGVENVEPISVCKDGKLIKDSKKFSPQDSVNITVKMIDTNDAPVFEKYTVDVYHVEESEPGQVLYNPNVHDIDSSKFGFKLIEDTANWVTVDEKTGKITTIKKMDRESPFVDENNIYRIVIAAIDDGSPPATSTCTIKVHLGDINDNSPTLVNKTIIMCVNKVDKILVRAQDADAEPYSGPFIFFLGDDKTASKFWKVDPAYGEEVALVSLEILPYGNYSVPLVIQDQQNEAAAETLQVEVCECNKGDVCRPRKPLSIGLGGAAIGLIFAGLLLFLSEY</sequence>
<evidence type="ECO:0000256" key="4">
    <source>
        <dbReference type="ARBA" id="ARBA00023136"/>
    </source>
</evidence>
<feature type="domain" description="Cadherin" evidence="8">
    <location>
        <begin position="65"/>
        <end position="144"/>
    </location>
</feature>
<reference evidence="9 10" key="1">
    <citation type="submission" date="2021-07" db="EMBL/GenBank/DDBJ databases">
        <authorList>
            <person name="Palmer J.M."/>
        </authorList>
    </citation>
    <scope>NUCLEOTIDE SEQUENCE [LARGE SCALE GENOMIC DNA]</scope>
    <source>
        <strain evidence="9 10">AT_MEX2019</strain>
        <tissue evidence="9">Muscle</tissue>
    </source>
</reference>
<feature type="domain" description="Cadherin" evidence="8">
    <location>
        <begin position="372"/>
        <end position="467"/>
    </location>
</feature>
<dbReference type="CDD" id="cd11304">
    <property type="entry name" value="Cadherin_repeat"/>
    <property type="match status" value="3"/>
</dbReference>
<gene>
    <name evidence="9" type="ORF">ATANTOWER_002911</name>
</gene>
<evidence type="ECO:0000256" key="7">
    <source>
        <dbReference type="SAM" id="SignalP"/>
    </source>
</evidence>
<proteinExistence type="predicted"/>
<feature type="domain" description="Cadherin" evidence="8">
    <location>
        <begin position="238"/>
        <end position="361"/>
    </location>
</feature>
<dbReference type="Proteomes" id="UP001345963">
    <property type="component" value="Unassembled WGS sequence"/>
</dbReference>
<dbReference type="InterPro" id="IPR015919">
    <property type="entry name" value="Cadherin-like_sf"/>
</dbReference>
<keyword evidence="6" id="KW-0812">Transmembrane</keyword>
<feature type="signal peptide" evidence="7">
    <location>
        <begin position="1"/>
        <end position="18"/>
    </location>
</feature>
<evidence type="ECO:0000256" key="5">
    <source>
        <dbReference type="PROSITE-ProRule" id="PRU00043"/>
    </source>
</evidence>
<organism evidence="9 10">
    <name type="scientific">Ataeniobius toweri</name>
    <dbReference type="NCBI Taxonomy" id="208326"/>
    <lineage>
        <taxon>Eukaryota</taxon>
        <taxon>Metazoa</taxon>
        <taxon>Chordata</taxon>
        <taxon>Craniata</taxon>
        <taxon>Vertebrata</taxon>
        <taxon>Euteleostomi</taxon>
        <taxon>Actinopterygii</taxon>
        <taxon>Neopterygii</taxon>
        <taxon>Teleostei</taxon>
        <taxon>Neoteleostei</taxon>
        <taxon>Acanthomorphata</taxon>
        <taxon>Ovalentaria</taxon>
        <taxon>Atherinomorphae</taxon>
        <taxon>Cyprinodontiformes</taxon>
        <taxon>Goodeidae</taxon>
        <taxon>Ataeniobius</taxon>
    </lineage>
</organism>
<evidence type="ECO:0000256" key="1">
    <source>
        <dbReference type="ARBA" id="ARBA00004370"/>
    </source>
</evidence>
<keyword evidence="10" id="KW-1185">Reference proteome</keyword>
<dbReference type="SMART" id="SM00112">
    <property type="entry name" value="CA"/>
    <property type="match status" value="4"/>
</dbReference>
<feature type="transmembrane region" description="Helical" evidence="6">
    <location>
        <begin position="572"/>
        <end position="592"/>
    </location>
</feature>
<feature type="domain" description="Cadherin" evidence="8">
    <location>
        <begin position="479"/>
        <end position="570"/>
    </location>
</feature>
<dbReference type="InterPro" id="IPR020894">
    <property type="entry name" value="Cadherin_CS"/>
</dbReference>
<dbReference type="PANTHER" id="PTHR24027">
    <property type="entry name" value="CADHERIN-23"/>
    <property type="match status" value="1"/>
</dbReference>
<evidence type="ECO:0000259" key="8">
    <source>
        <dbReference type="PROSITE" id="PS50268"/>
    </source>
</evidence>